<organism evidence="1 2">
    <name type="scientific">Desulfosarcina widdelii</name>
    <dbReference type="NCBI Taxonomy" id="947919"/>
    <lineage>
        <taxon>Bacteria</taxon>
        <taxon>Pseudomonadati</taxon>
        <taxon>Thermodesulfobacteriota</taxon>
        <taxon>Desulfobacteria</taxon>
        <taxon>Desulfobacterales</taxon>
        <taxon>Desulfosarcinaceae</taxon>
        <taxon>Desulfosarcina</taxon>
    </lineage>
</organism>
<dbReference type="EMBL" id="AP021875">
    <property type="protein sequence ID" value="BBO73865.1"/>
    <property type="molecule type" value="Genomic_DNA"/>
</dbReference>
<evidence type="ECO:0000313" key="1">
    <source>
        <dbReference type="EMBL" id="BBO73865.1"/>
    </source>
</evidence>
<proteinExistence type="predicted"/>
<keyword evidence="2" id="KW-1185">Reference proteome</keyword>
<name>A0A5K7YZM1_9BACT</name>
<gene>
    <name evidence="1" type="ORF">DSCW_12820</name>
</gene>
<dbReference type="AlphaFoldDB" id="A0A5K7YZM1"/>
<reference evidence="1 2" key="1">
    <citation type="submission" date="2019-11" db="EMBL/GenBank/DDBJ databases">
        <title>Comparative genomics of hydrocarbon-degrading Desulfosarcina strains.</title>
        <authorList>
            <person name="Watanabe M."/>
            <person name="Kojima H."/>
            <person name="Fukui M."/>
        </authorList>
    </citation>
    <scope>NUCLEOTIDE SEQUENCE [LARGE SCALE GENOMIC DNA]</scope>
    <source>
        <strain evidence="1 2">PP31</strain>
    </source>
</reference>
<dbReference type="RefSeq" id="WP_155302938.1">
    <property type="nucleotide sequence ID" value="NZ_AP021875.1"/>
</dbReference>
<accession>A0A5K7YZM1</accession>
<evidence type="ECO:0000313" key="2">
    <source>
        <dbReference type="Proteomes" id="UP000427769"/>
    </source>
</evidence>
<dbReference type="Proteomes" id="UP000427769">
    <property type="component" value="Chromosome"/>
</dbReference>
<dbReference type="KEGG" id="dwd:DSCW_12820"/>
<protein>
    <submittedName>
        <fullName evidence="1">Uncharacterized protein</fullName>
    </submittedName>
</protein>
<sequence length="73" mass="8443">MLFQSQVPTLFQKLNMQLDQQANQARKADTVKRLAFYEDQQLDYVLARLAEIFSEPEKLTPAFCNVVSAHPQE</sequence>